<protein>
    <submittedName>
        <fullName evidence="2">Uncharacterized protein</fullName>
    </submittedName>
</protein>
<dbReference type="EMBL" id="JACAZF010000007">
    <property type="protein sequence ID" value="KAF7299071.1"/>
    <property type="molecule type" value="Genomic_DNA"/>
</dbReference>
<feature type="signal peptide" evidence="1">
    <location>
        <begin position="1"/>
        <end position="16"/>
    </location>
</feature>
<gene>
    <name evidence="2" type="ORF">MIND_00855400</name>
</gene>
<keyword evidence="1" id="KW-0732">Signal</keyword>
<evidence type="ECO:0000313" key="2">
    <source>
        <dbReference type="EMBL" id="KAF7299071.1"/>
    </source>
</evidence>
<keyword evidence="3" id="KW-1185">Reference proteome</keyword>
<dbReference type="GeneID" id="59347733"/>
<dbReference type="AlphaFoldDB" id="A0A8H6W109"/>
<dbReference type="OrthoDB" id="47488at2759"/>
<accession>A0A8H6W109</accession>
<reference evidence="2" key="1">
    <citation type="submission" date="2020-05" db="EMBL/GenBank/DDBJ databases">
        <title>Mycena genomes resolve the evolution of fungal bioluminescence.</title>
        <authorList>
            <person name="Tsai I.J."/>
        </authorList>
    </citation>
    <scope>NUCLEOTIDE SEQUENCE</scope>
    <source>
        <strain evidence="2">171206Taipei</strain>
    </source>
</reference>
<proteinExistence type="predicted"/>
<dbReference type="PANTHER" id="PTHR42834:SF1">
    <property type="entry name" value="ENDONUCLEASE_EXONUCLEASE_PHOSPHATASE FAMILY PROTEIN (AFU_ORTHOLOGUE AFUA_3G09210)"/>
    <property type="match status" value="1"/>
</dbReference>
<evidence type="ECO:0000313" key="3">
    <source>
        <dbReference type="Proteomes" id="UP000636479"/>
    </source>
</evidence>
<feature type="chain" id="PRO_5034626597" evidence="1">
    <location>
        <begin position="17"/>
        <end position="283"/>
    </location>
</feature>
<sequence>MKWLALFFALVSSTRSTLVSDVNGAFQRTPLLGQTVNLTALVTAKVRNGYKDQQGHNLFLRVPRVSILRGEPVDDKRVSYGLFVYTTSNTTLAQVTPGDIVSLTGKVAEYRPAANPDYLLLTEITSPANIHRLSSNNTFEPIVIGKDRVPPTQFFSPAGFNGSLQPDKYGIDFWQSLQGQLVSIPSPVAINYPNSFSEVWVHGDWPVTGKNSRGGLTMTFGADGTPDANPEAVLLGKPLDGTKNPKVAIGTTLSDIVGVVTYQFGWYYVLPLTAPTVLFQPKF</sequence>
<name>A0A8H6W109_9AGAR</name>
<organism evidence="2 3">
    <name type="scientific">Mycena indigotica</name>
    <dbReference type="NCBI Taxonomy" id="2126181"/>
    <lineage>
        <taxon>Eukaryota</taxon>
        <taxon>Fungi</taxon>
        <taxon>Dikarya</taxon>
        <taxon>Basidiomycota</taxon>
        <taxon>Agaricomycotina</taxon>
        <taxon>Agaricomycetes</taxon>
        <taxon>Agaricomycetidae</taxon>
        <taxon>Agaricales</taxon>
        <taxon>Marasmiineae</taxon>
        <taxon>Mycenaceae</taxon>
        <taxon>Mycena</taxon>
    </lineage>
</organism>
<dbReference type="PANTHER" id="PTHR42834">
    <property type="entry name" value="ENDONUCLEASE/EXONUCLEASE/PHOSPHATASE FAMILY PROTEIN (AFU_ORTHOLOGUE AFUA_3G09210)"/>
    <property type="match status" value="1"/>
</dbReference>
<dbReference type="Proteomes" id="UP000636479">
    <property type="component" value="Unassembled WGS sequence"/>
</dbReference>
<comment type="caution">
    <text evidence="2">The sequence shown here is derived from an EMBL/GenBank/DDBJ whole genome shotgun (WGS) entry which is preliminary data.</text>
</comment>
<evidence type="ECO:0000256" key="1">
    <source>
        <dbReference type="SAM" id="SignalP"/>
    </source>
</evidence>
<dbReference type="RefSeq" id="XP_037218459.1">
    <property type="nucleotide sequence ID" value="XM_037365217.1"/>
</dbReference>